<dbReference type="InterPro" id="IPR029052">
    <property type="entry name" value="Metallo-depent_PP-like"/>
</dbReference>
<evidence type="ECO:0000256" key="11">
    <source>
        <dbReference type="ARBA" id="ARBA00023211"/>
    </source>
</evidence>
<dbReference type="InterPro" id="IPR007708">
    <property type="entry name" value="DBR1_C"/>
</dbReference>
<keyword evidence="8" id="KW-0378">Hydrolase</keyword>
<sequence>MLSEMDGIRVALVGCGHGGLDEIYQSLKTQAEAKGWETIDLVVIGGDFQALRNANDAACISVPSKWKKMGDFHKYYAGQSIAPYLTIFCGGNHEASNFMYELYYGGWVAHNIYYLGAANLVRFGPLRISAMSGIWKGYDYRKPHYERLPYNADDLHSIYHIRELDVRKLLQIRTQVDIGLSHDWPRGIEYFGDYKELFRKKRGFKEDSEHGRLGNVAARDVLDRLRPPYWFSAHLHVKFPAAMPHDGASLRKIEFPADQPPVWGVEAQAPVASSSVVSPVSAPLKTKARSPAPANIRSPFKAEPQPESVGSTTDSIFDSHGGPSMASNQVREASGLDHERRNAWMQMAGGAAQAFEHQTRVDHQQAFLAMIQEMKKGNSETKAEAPAPNDAPKNDDEIDLDSGSESDKSGSGNPSPVKAAKLIIPISTDGSDDAGPTPEEPLVDRAVAEGMRSKLPSSFSRPAAPANVHENSSNNNSRPRKPVPAAISNKLTRFLALDKPHNRDDFLHLTNIRPFKTGVGEESPTSKSLLRLQYDKEWLAITRVFANDLALGDVAADVPADQGEDFYLSRIMEEEKWVEEHLVQQDLMNIPYNFQHSAPKFDPEVSITTPSSLRSTPTVRPPNSVSF</sequence>
<evidence type="ECO:0000313" key="16">
    <source>
        <dbReference type="Proteomes" id="UP001149163"/>
    </source>
</evidence>
<name>A0A9W9HXI2_9EURO</name>
<reference evidence="15" key="1">
    <citation type="submission" date="2022-11" db="EMBL/GenBank/DDBJ databases">
        <authorList>
            <person name="Petersen C."/>
        </authorList>
    </citation>
    <scope>NUCLEOTIDE SEQUENCE</scope>
    <source>
        <strain evidence="15">IBT 26290</strain>
    </source>
</reference>
<evidence type="ECO:0000256" key="6">
    <source>
        <dbReference type="ARBA" id="ARBA00022664"/>
    </source>
</evidence>
<keyword evidence="11" id="KW-0464">Manganese</keyword>
<organism evidence="15 16">
    <name type="scientific">Penicillium canariense</name>
    <dbReference type="NCBI Taxonomy" id="189055"/>
    <lineage>
        <taxon>Eukaryota</taxon>
        <taxon>Fungi</taxon>
        <taxon>Dikarya</taxon>
        <taxon>Ascomycota</taxon>
        <taxon>Pezizomycotina</taxon>
        <taxon>Eurotiomycetes</taxon>
        <taxon>Eurotiomycetidae</taxon>
        <taxon>Eurotiales</taxon>
        <taxon>Aspergillaceae</taxon>
        <taxon>Penicillium</taxon>
    </lineage>
</organism>
<dbReference type="OrthoDB" id="407609at2759"/>
<feature type="region of interest" description="Disordered" evidence="13">
    <location>
        <begin position="605"/>
        <end position="627"/>
    </location>
</feature>
<dbReference type="SMART" id="SM01124">
    <property type="entry name" value="DBR1"/>
    <property type="match status" value="1"/>
</dbReference>
<keyword evidence="10" id="KW-0408">Iron</keyword>
<gene>
    <name evidence="15" type="ORF">N7482_006529</name>
</gene>
<dbReference type="InterPro" id="IPR004843">
    <property type="entry name" value="Calcineurin-like_PHP"/>
</dbReference>
<keyword evidence="6" id="KW-0507">mRNA processing</keyword>
<keyword evidence="9" id="KW-0862">Zinc</keyword>
<comment type="similarity">
    <text evidence="5">Belongs to the lariat debranching enzyme family.</text>
</comment>
<evidence type="ECO:0000256" key="9">
    <source>
        <dbReference type="ARBA" id="ARBA00022833"/>
    </source>
</evidence>
<dbReference type="PANTHER" id="PTHR12849:SF0">
    <property type="entry name" value="LARIAT DEBRANCHING ENZYME"/>
    <property type="match status" value="1"/>
</dbReference>
<evidence type="ECO:0000256" key="10">
    <source>
        <dbReference type="ARBA" id="ARBA00023004"/>
    </source>
</evidence>
<dbReference type="Pfam" id="PF05011">
    <property type="entry name" value="DBR1"/>
    <property type="match status" value="1"/>
</dbReference>
<feature type="region of interest" description="Disordered" evidence="13">
    <location>
        <begin position="452"/>
        <end position="483"/>
    </location>
</feature>
<dbReference type="GO" id="GO:0046872">
    <property type="term" value="F:metal ion binding"/>
    <property type="evidence" value="ECO:0007669"/>
    <property type="project" value="UniProtKB-KW"/>
</dbReference>
<protein>
    <submittedName>
        <fullName evidence="15">Lariat debranching enzyme</fullName>
    </submittedName>
</protein>
<dbReference type="SUPFAM" id="SSF56300">
    <property type="entry name" value="Metallo-dependent phosphatases"/>
    <property type="match status" value="1"/>
</dbReference>
<evidence type="ECO:0000256" key="4">
    <source>
        <dbReference type="ARBA" id="ARBA00004123"/>
    </source>
</evidence>
<dbReference type="GO" id="GO:0008419">
    <property type="term" value="F:RNA lariat debranching enzyme activity"/>
    <property type="evidence" value="ECO:0007669"/>
    <property type="project" value="UniProtKB-ARBA"/>
</dbReference>
<proteinExistence type="inferred from homology"/>
<dbReference type="AlphaFoldDB" id="A0A9W9HXI2"/>
<comment type="cofactor">
    <cofactor evidence="1">
        <name>Mn(2+)</name>
        <dbReference type="ChEBI" id="CHEBI:29035"/>
    </cofactor>
</comment>
<dbReference type="GO" id="GO:0000398">
    <property type="term" value="P:mRNA splicing, via spliceosome"/>
    <property type="evidence" value="ECO:0007669"/>
    <property type="project" value="TreeGrafter"/>
</dbReference>
<keyword evidence="16" id="KW-1185">Reference proteome</keyword>
<keyword evidence="7" id="KW-0479">Metal-binding</keyword>
<feature type="region of interest" description="Disordered" evidence="13">
    <location>
        <begin position="280"/>
        <end position="336"/>
    </location>
</feature>
<feature type="domain" description="Lariat debranching enzyme C-terminal" evidence="14">
    <location>
        <begin position="483"/>
        <end position="611"/>
    </location>
</feature>
<comment type="caution">
    <text evidence="15">The sequence shown here is derived from an EMBL/GenBank/DDBJ whole genome shotgun (WGS) entry which is preliminary data.</text>
</comment>
<dbReference type="PANTHER" id="PTHR12849">
    <property type="entry name" value="RNA LARIAT DEBRANCHING ENZYME"/>
    <property type="match status" value="1"/>
</dbReference>
<accession>A0A9W9HXI2</accession>
<evidence type="ECO:0000259" key="14">
    <source>
        <dbReference type="SMART" id="SM01124"/>
    </source>
</evidence>
<dbReference type="RefSeq" id="XP_056541083.1">
    <property type="nucleotide sequence ID" value="XM_056688654.1"/>
</dbReference>
<evidence type="ECO:0000313" key="15">
    <source>
        <dbReference type="EMBL" id="KAJ5159525.1"/>
    </source>
</evidence>
<evidence type="ECO:0000256" key="5">
    <source>
        <dbReference type="ARBA" id="ARBA00006045"/>
    </source>
</evidence>
<comment type="cofactor">
    <cofactor evidence="2">
        <name>Zn(2+)</name>
        <dbReference type="ChEBI" id="CHEBI:29105"/>
    </cofactor>
</comment>
<evidence type="ECO:0000256" key="8">
    <source>
        <dbReference type="ARBA" id="ARBA00022801"/>
    </source>
</evidence>
<feature type="region of interest" description="Disordered" evidence="13">
    <location>
        <begin position="377"/>
        <end position="418"/>
    </location>
</feature>
<evidence type="ECO:0000256" key="7">
    <source>
        <dbReference type="ARBA" id="ARBA00022723"/>
    </source>
</evidence>
<evidence type="ECO:0000256" key="12">
    <source>
        <dbReference type="ARBA" id="ARBA00023242"/>
    </source>
</evidence>
<dbReference type="Proteomes" id="UP001149163">
    <property type="component" value="Unassembled WGS sequence"/>
</dbReference>
<dbReference type="GO" id="GO:0005634">
    <property type="term" value="C:nucleus"/>
    <property type="evidence" value="ECO:0007669"/>
    <property type="project" value="UniProtKB-SubCell"/>
</dbReference>
<feature type="compositionally biased region" description="Polar residues" evidence="13">
    <location>
        <begin position="606"/>
        <end position="627"/>
    </location>
</feature>
<dbReference type="EMBL" id="JAPQKN010000004">
    <property type="protein sequence ID" value="KAJ5159525.1"/>
    <property type="molecule type" value="Genomic_DNA"/>
</dbReference>
<dbReference type="Pfam" id="PF00149">
    <property type="entry name" value="Metallophos"/>
    <property type="match status" value="1"/>
</dbReference>
<reference evidence="15" key="2">
    <citation type="journal article" date="2023" name="IMA Fungus">
        <title>Comparative genomic study of the Penicillium genus elucidates a diverse pangenome and 15 lateral gene transfer events.</title>
        <authorList>
            <person name="Petersen C."/>
            <person name="Sorensen T."/>
            <person name="Nielsen M.R."/>
            <person name="Sondergaard T.E."/>
            <person name="Sorensen J.L."/>
            <person name="Fitzpatrick D.A."/>
            <person name="Frisvad J.C."/>
            <person name="Nielsen K.L."/>
        </authorList>
    </citation>
    <scope>NUCLEOTIDE SEQUENCE</scope>
    <source>
        <strain evidence="15">IBT 26290</strain>
    </source>
</reference>
<evidence type="ECO:0000256" key="1">
    <source>
        <dbReference type="ARBA" id="ARBA00001936"/>
    </source>
</evidence>
<evidence type="ECO:0000256" key="2">
    <source>
        <dbReference type="ARBA" id="ARBA00001947"/>
    </source>
</evidence>
<dbReference type="GeneID" id="81427830"/>
<dbReference type="InterPro" id="IPR041816">
    <property type="entry name" value="Dbr1_N"/>
</dbReference>
<evidence type="ECO:0000256" key="3">
    <source>
        <dbReference type="ARBA" id="ARBA00001954"/>
    </source>
</evidence>
<comment type="cofactor">
    <cofactor evidence="3">
        <name>Fe(2+)</name>
        <dbReference type="ChEBI" id="CHEBI:29033"/>
    </cofactor>
</comment>
<dbReference type="CDD" id="cd00844">
    <property type="entry name" value="MPP_Dbr1_N"/>
    <property type="match status" value="1"/>
</dbReference>
<comment type="subcellular location">
    <subcellularLocation>
        <location evidence="4">Nucleus</location>
    </subcellularLocation>
</comment>
<keyword evidence="12" id="KW-0539">Nucleus</keyword>
<evidence type="ECO:0000256" key="13">
    <source>
        <dbReference type="SAM" id="MobiDB-lite"/>
    </source>
</evidence>